<protein>
    <submittedName>
        <fullName evidence="2">DUF2627 domain-containing protein</fullName>
    </submittedName>
</protein>
<sequence>MIRIIAFLILLIPGVISAIGIKLMRDTLFDEFYPVFIHTGVQFTVGLILFISGLTFITGFIVYRDRKRQQKKKEQ</sequence>
<evidence type="ECO:0000256" key="1">
    <source>
        <dbReference type="SAM" id="Phobius"/>
    </source>
</evidence>
<dbReference type="EMBL" id="JBHUHQ010000021">
    <property type="protein sequence ID" value="MFD2045953.1"/>
    <property type="molecule type" value="Genomic_DNA"/>
</dbReference>
<keyword evidence="1" id="KW-1133">Transmembrane helix</keyword>
<feature type="transmembrane region" description="Helical" evidence="1">
    <location>
        <begin position="41"/>
        <end position="63"/>
    </location>
</feature>
<keyword evidence="1" id="KW-0472">Membrane</keyword>
<name>A0ABW4W3B0_9BACI</name>
<keyword evidence="1" id="KW-0812">Transmembrane</keyword>
<accession>A0ABW4W3B0</accession>
<dbReference type="Proteomes" id="UP001597383">
    <property type="component" value="Unassembled WGS sequence"/>
</dbReference>
<evidence type="ECO:0000313" key="3">
    <source>
        <dbReference type="Proteomes" id="UP001597383"/>
    </source>
</evidence>
<dbReference type="InterPro" id="IPR020138">
    <property type="entry name" value="Uncharacterised_YqzF"/>
</dbReference>
<dbReference type="Pfam" id="PF11118">
    <property type="entry name" value="DUF2627"/>
    <property type="match status" value="1"/>
</dbReference>
<keyword evidence="3" id="KW-1185">Reference proteome</keyword>
<dbReference type="RefSeq" id="WP_377557112.1">
    <property type="nucleotide sequence ID" value="NZ_JBHUHQ010000021.1"/>
</dbReference>
<proteinExistence type="predicted"/>
<organism evidence="2 3">
    <name type="scientific">Ornithinibacillus salinisoli</name>
    <dbReference type="NCBI Taxonomy" id="1848459"/>
    <lineage>
        <taxon>Bacteria</taxon>
        <taxon>Bacillati</taxon>
        <taxon>Bacillota</taxon>
        <taxon>Bacilli</taxon>
        <taxon>Bacillales</taxon>
        <taxon>Bacillaceae</taxon>
        <taxon>Ornithinibacillus</taxon>
    </lineage>
</organism>
<reference evidence="3" key="1">
    <citation type="journal article" date="2019" name="Int. J. Syst. Evol. Microbiol.">
        <title>The Global Catalogue of Microorganisms (GCM) 10K type strain sequencing project: providing services to taxonomists for standard genome sequencing and annotation.</title>
        <authorList>
            <consortium name="The Broad Institute Genomics Platform"/>
            <consortium name="The Broad Institute Genome Sequencing Center for Infectious Disease"/>
            <person name="Wu L."/>
            <person name="Ma J."/>
        </authorList>
    </citation>
    <scope>NUCLEOTIDE SEQUENCE [LARGE SCALE GENOMIC DNA]</scope>
    <source>
        <strain evidence="3">R28</strain>
    </source>
</reference>
<gene>
    <name evidence="2" type="ORF">ACFSJF_16875</name>
</gene>
<evidence type="ECO:0000313" key="2">
    <source>
        <dbReference type="EMBL" id="MFD2045953.1"/>
    </source>
</evidence>
<comment type="caution">
    <text evidence="2">The sequence shown here is derived from an EMBL/GenBank/DDBJ whole genome shotgun (WGS) entry which is preliminary data.</text>
</comment>